<evidence type="ECO:0000259" key="6">
    <source>
        <dbReference type="PROSITE" id="PS50850"/>
    </source>
</evidence>
<dbReference type="AlphaFoldDB" id="A0A8K0K117"/>
<keyword evidence="8" id="KW-1185">Reference proteome</keyword>
<evidence type="ECO:0000256" key="4">
    <source>
        <dbReference type="ARBA" id="ARBA00023136"/>
    </source>
</evidence>
<feature type="transmembrane region" description="Helical" evidence="5">
    <location>
        <begin position="140"/>
        <end position="162"/>
    </location>
</feature>
<dbReference type="InterPro" id="IPR050382">
    <property type="entry name" value="MFS_Na/Anion_cotransporter"/>
</dbReference>
<feature type="transmembrane region" description="Helical" evidence="5">
    <location>
        <begin position="78"/>
        <end position="98"/>
    </location>
</feature>
<feature type="transmembrane region" description="Helical" evidence="5">
    <location>
        <begin position="53"/>
        <end position="71"/>
    </location>
</feature>
<sequence length="361" mass="39450">MQYVLKVNLSVGIVAMVKIPKENSTDDGSGSSNAENEEEGEFDWSMEIQGHVLAAYYYGYVATQFLGGYAAGRWGGRYVVGPGVSLTGVFTLLCPVAARRGGPWALFVLRVLQGLCSGVILPGMHVMFSLWFPAEERLSFSGAIFSGIYGGTVVGMAASGPLSKWPLEGGGWPMVFYFLGAIGAFLIIPWWLLCYSNPKEHPRISKQEKDYILSALGNENDFRVTSLGPSICMIAITQVGYNPNTIVALLIVNGVLIAFFFGGSYVNHLDLAVNYAGPIAGILHTLLNSSGIFIPLIIAAIVEESRSMVRWSIAFYLVSAISVLTYLMYVIFGSVEERPWNKVEFIKEEKEQRVTTICMAD</sequence>
<protein>
    <recommendedName>
        <fullName evidence="6">Major facilitator superfamily (MFS) profile domain-containing protein</fullName>
    </recommendedName>
</protein>
<dbReference type="SUPFAM" id="SSF103473">
    <property type="entry name" value="MFS general substrate transporter"/>
    <property type="match status" value="2"/>
</dbReference>
<evidence type="ECO:0000256" key="3">
    <source>
        <dbReference type="ARBA" id="ARBA00022989"/>
    </source>
</evidence>
<gene>
    <name evidence="7" type="ORF">J437_LFUL005404</name>
</gene>
<accession>A0A8K0K117</accession>
<evidence type="ECO:0000313" key="8">
    <source>
        <dbReference type="Proteomes" id="UP000792457"/>
    </source>
</evidence>
<dbReference type="EMBL" id="KZ308265">
    <property type="protein sequence ID" value="KAG8226043.1"/>
    <property type="molecule type" value="Genomic_DNA"/>
</dbReference>
<dbReference type="Gene3D" id="1.20.1250.20">
    <property type="entry name" value="MFS general substrate transporter like domains"/>
    <property type="match status" value="2"/>
</dbReference>
<dbReference type="PANTHER" id="PTHR11662">
    <property type="entry name" value="SOLUTE CARRIER FAMILY 17"/>
    <property type="match status" value="1"/>
</dbReference>
<evidence type="ECO:0000313" key="7">
    <source>
        <dbReference type="EMBL" id="KAG8226043.1"/>
    </source>
</evidence>
<dbReference type="GO" id="GO:0022857">
    <property type="term" value="F:transmembrane transporter activity"/>
    <property type="evidence" value="ECO:0007669"/>
    <property type="project" value="InterPro"/>
</dbReference>
<dbReference type="PANTHER" id="PTHR11662:SF399">
    <property type="entry name" value="FI19708P1-RELATED"/>
    <property type="match status" value="1"/>
</dbReference>
<dbReference type="GO" id="GO:0006820">
    <property type="term" value="P:monoatomic anion transport"/>
    <property type="evidence" value="ECO:0007669"/>
    <property type="project" value="TreeGrafter"/>
</dbReference>
<evidence type="ECO:0000256" key="1">
    <source>
        <dbReference type="ARBA" id="ARBA00004141"/>
    </source>
</evidence>
<feature type="transmembrane region" description="Helical" evidence="5">
    <location>
        <begin position="278"/>
        <end position="301"/>
    </location>
</feature>
<dbReference type="InterPro" id="IPR036259">
    <property type="entry name" value="MFS_trans_sf"/>
</dbReference>
<feature type="transmembrane region" description="Helical" evidence="5">
    <location>
        <begin position="246"/>
        <end position="266"/>
    </location>
</feature>
<dbReference type="OrthoDB" id="2985014at2759"/>
<dbReference type="FunFam" id="1.20.1250.20:FF:000423">
    <property type="entry name" value="Putative inorganic phosphate cotransporter-like Protein"/>
    <property type="match status" value="1"/>
</dbReference>
<keyword evidence="2 5" id="KW-0812">Transmembrane</keyword>
<evidence type="ECO:0000256" key="5">
    <source>
        <dbReference type="SAM" id="Phobius"/>
    </source>
</evidence>
<comment type="caution">
    <text evidence="7">The sequence shown here is derived from an EMBL/GenBank/DDBJ whole genome shotgun (WGS) entry which is preliminary data.</text>
</comment>
<feature type="transmembrane region" description="Helical" evidence="5">
    <location>
        <begin position="313"/>
        <end position="332"/>
    </location>
</feature>
<dbReference type="Proteomes" id="UP000792457">
    <property type="component" value="Unassembled WGS sequence"/>
</dbReference>
<feature type="transmembrane region" description="Helical" evidence="5">
    <location>
        <begin position="104"/>
        <end position="128"/>
    </location>
</feature>
<dbReference type="GO" id="GO:0016020">
    <property type="term" value="C:membrane"/>
    <property type="evidence" value="ECO:0007669"/>
    <property type="project" value="UniProtKB-SubCell"/>
</dbReference>
<dbReference type="PROSITE" id="PS50850">
    <property type="entry name" value="MFS"/>
    <property type="match status" value="1"/>
</dbReference>
<evidence type="ECO:0000256" key="2">
    <source>
        <dbReference type="ARBA" id="ARBA00022692"/>
    </source>
</evidence>
<proteinExistence type="predicted"/>
<keyword evidence="3 5" id="KW-1133">Transmembrane helix</keyword>
<feature type="domain" description="Major facilitator superfamily (MFS) profile" evidence="6">
    <location>
        <begin position="1"/>
        <end position="361"/>
    </location>
</feature>
<feature type="transmembrane region" description="Helical" evidence="5">
    <location>
        <begin position="174"/>
        <end position="193"/>
    </location>
</feature>
<dbReference type="Pfam" id="PF07690">
    <property type="entry name" value="MFS_1"/>
    <property type="match status" value="1"/>
</dbReference>
<comment type="subcellular location">
    <subcellularLocation>
        <location evidence="1">Membrane</location>
        <topology evidence="1">Multi-pass membrane protein</topology>
    </subcellularLocation>
</comment>
<dbReference type="InterPro" id="IPR020846">
    <property type="entry name" value="MFS_dom"/>
</dbReference>
<dbReference type="InterPro" id="IPR011701">
    <property type="entry name" value="MFS"/>
</dbReference>
<name>A0A8K0K117_LADFU</name>
<reference evidence="7" key="1">
    <citation type="submission" date="2013-04" db="EMBL/GenBank/DDBJ databases">
        <authorList>
            <person name="Qu J."/>
            <person name="Murali S.C."/>
            <person name="Bandaranaike D."/>
            <person name="Bellair M."/>
            <person name="Blankenburg K."/>
            <person name="Chao H."/>
            <person name="Dinh H."/>
            <person name="Doddapaneni H."/>
            <person name="Downs B."/>
            <person name="Dugan-Rocha S."/>
            <person name="Elkadiri S."/>
            <person name="Gnanaolivu R.D."/>
            <person name="Hernandez B."/>
            <person name="Javaid M."/>
            <person name="Jayaseelan J.C."/>
            <person name="Lee S."/>
            <person name="Li M."/>
            <person name="Ming W."/>
            <person name="Munidasa M."/>
            <person name="Muniz J."/>
            <person name="Nguyen L."/>
            <person name="Ongeri F."/>
            <person name="Osuji N."/>
            <person name="Pu L.-L."/>
            <person name="Puazo M."/>
            <person name="Qu C."/>
            <person name="Quiroz J."/>
            <person name="Raj R."/>
            <person name="Weissenberger G."/>
            <person name="Xin Y."/>
            <person name="Zou X."/>
            <person name="Han Y."/>
            <person name="Richards S."/>
            <person name="Worley K."/>
            <person name="Muzny D."/>
            <person name="Gibbs R."/>
        </authorList>
    </citation>
    <scope>NUCLEOTIDE SEQUENCE</scope>
    <source>
        <strain evidence="7">Sampled in the wild</strain>
    </source>
</reference>
<reference evidence="7" key="2">
    <citation type="submission" date="2017-10" db="EMBL/GenBank/DDBJ databases">
        <title>Ladona fulva Genome sequencing and assembly.</title>
        <authorList>
            <person name="Murali S."/>
            <person name="Richards S."/>
            <person name="Bandaranaike D."/>
            <person name="Bellair M."/>
            <person name="Blankenburg K."/>
            <person name="Chao H."/>
            <person name="Dinh H."/>
            <person name="Doddapaneni H."/>
            <person name="Dugan-Rocha S."/>
            <person name="Elkadiri S."/>
            <person name="Gnanaolivu R."/>
            <person name="Hernandez B."/>
            <person name="Skinner E."/>
            <person name="Javaid M."/>
            <person name="Lee S."/>
            <person name="Li M."/>
            <person name="Ming W."/>
            <person name="Munidasa M."/>
            <person name="Muniz J."/>
            <person name="Nguyen L."/>
            <person name="Hughes D."/>
            <person name="Osuji N."/>
            <person name="Pu L.-L."/>
            <person name="Puazo M."/>
            <person name="Qu C."/>
            <person name="Quiroz J."/>
            <person name="Raj R."/>
            <person name="Weissenberger G."/>
            <person name="Xin Y."/>
            <person name="Zou X."/>
            <person name="Han Y."/>
            <person name="Worley K."/>
            <person name="Muzny D."/>
            <person name="Gibbs R."/>
        </authorList>
    </citation>
    <scope>NUCLEOTIDE SEQUENCE</scope>
    <source>
        <strain evidence="7">Sampled in the wild</strain>
    </source>
</reference>
<keyword evidence="4 5" id="KW-0472">Membrane</keyword>
<organism evidence="7 8">
    <name type="scientific">Ladona fulva</name>
    <name type="common">Scarce chaser dragonfly</name>
    <name type="synonym">Libellula fulva</name>
    <dbReference type="NCBI Taxonomy" id="123851"/>
    <lineage>
        <taxon>Eukaryota</taxon>
        <taxon>Metazoa</taxon>
        <taxon>Ecdysozoa</taxon>
        <taxon>Arthropoda</taxon>
        <taxon>Hexapoda</taxon>
        <taxon>Insecta</taxon>
        <taxon>Pterygota</taxon>
        <taxon>Palaeoptera</taxon>
        <taxon>Odonata</taxon>
        <taxon>Epiprocta</taxon>
        <taxon>Anisoptera</taxon>
        <taxon>Libelluloidea</taxon>
        <taxon>Libellulidae</taxon>
        <taxon>Ladona</taxon>
    </lineage>
</organism>